<protein>
    <submittedName>
        <fullName evidence="3">Glyco_hydro_18 domain-containing protein</fullName>
    </submittedName>
</protein>
<dbReference type="Proteomes" id="UP000095287">
    <property type="component" value="Unplaced"/>
</dbReference>
<evidence type="ECO:0000259" key="1">
    <source>
        <dbReference type="PROSITE" id="PS51910"/>
    </source>
</evidence>
<sequence length="141" mass="15658">MIQAGAEVHRDEESKTPYIVRGNQWFSYDDEESFGVKLDWVIENGFGGAFTWALDMDDFNGKCAGKHYPLHSVITKKLTGNEVSSVVPTTELPPVVVITTSTEKPLGIFCDGQPDGFQSHPKSCESFLLCLKSDSFSIRHI</sequence>
<dbReference type="AlphaFoldDB" id="A0A1I8AVH9"/>
<dbReference type="InterPro" id="IPR001223">
    <property type="entry name" value="Glyco_hydro18_cat"/>
</dbReference>
<dbReference type="Gene3D" id="3.20.20.80">
    <property type="entry name" value="Glycosidases"/>
    <property type="match status" value="1"/>
</dbReference>
<evidence type="ECO:0000313" key="2">
    <source>
        <dbReference type="Proteomes" id="UP000095287"/>
    </source>
</evidence>
<accession>A0A1I8AVH9</accession>
<dbReference type="PROSITE" id="PS51910">
    <property type="entry name" value="GH18_2"/>
    <property type="match status" value="1"/>
</dbReference>
<dbReference type="GO" id="GO:0004568">
    <property type="term" value="F:chitinase activity"/>
    <property type="evidence" value="ECO:0007669"/>
    <property type="project" value="TreeGrafter"/>
</dbReference>
<dbReference type="Pfam" id="PF00704">
    <property type="entry name" value="Glyco_hydro_18"/>
    <property type="match status" value="1"/>
</dbReference>
<name>A0A1I8AVH9_9BILA</name>
<dbReference type="WBParaSite" id="L893_g948.t1">
    <property type="protein sequence ID" value="L893_g948.t1"/>
    <property type="gene ID" value="L893_g948"/>
</dbReference>
<dbReference type="InterPro" id="IPR050314">
    <property type="entry name" value="Glycosyl_Hydrlase_18"/>
</dbReference>
<dbReference type="GO" id="GO:0008061">
    <property type="term" value="F:chitin binding"/>
    <property type="evidence" value="ECO:0007669"/>
    <property type="project" value="TreeGrafter"/>
</dbReference>
<reference evidence="3" key="1">
    <citation type="submission" date="2016-11" db="UniProtKB">
        <authorList>
            <consortium name="WormBaseParasite"/>
        </authorList>
    </citation>
    <scope>IDENTIFICATION</scope>
</reference>
<dbReference type="InterPro" id="IPR017853">
    <property type="entry name" value="GH"/>
</dbReference>
<dbReference type="PANTHER" id="PTHR11177">
    <property type="entry name" value="CHITINASE"/>
    <property type="match status" value="1"/>
</dbReference>
<dbReference type="SUPFAM" id="SSF51445">
    <property type="entry name" value="(Trans)glycosidases"/>
    <property type="match status" value="1"/>
</dbReference>
<dbReference type="PANTHER" id="PTHR11177:SF317">
    <property type="entry name" value="CHITINASE 12-RELATED"/>
    <property type="match status" value="1"/>
</dbReference>
<dbReference type="GO" id="GO:0006032">
    <property type="term" value="P:chitin catabolic process"/>
    <property type="evidence" value="ECO:0007669"/>
    <property type="project" value="TreeGrafter"/>
</dbReference>
<dbReference type="GO" id="GO:0005576">
    <property type="term" value="C:extracellular region"/>
    <property type="evidence" value="ECO:0007669"/>
    <property type="project" value="TreeGrafter"/>
</dbReference>
<dbReference type="GO" id="GO:0005975">
    <property type="term" value="P:carbohydrate metabolic process"/>
    <property type="evidence" value="ECO:0007669"/>
    <property type="project" value="InterPro"/>
</dbReference>
<proteinExistence type="predicted"/>
<evidence type="ECO:0000313" key="3">
    <source>
        <dbReference type="WBParaSite" id="L893_g948.t1"/>
    </source>
</evidence>
<feature type="domain" description="GH18" evidence="1">
    <location>
        <begin position="1"/>
        <end position="81"/>
    </location>
</feature>
<organism evidence="2 3">
    <name type="scientific">Steinernema glaseri</name>
    <dbReference type="NCBI Taxonomy" id="37863"/>
    <lineage>
        <taxon>Eukaryota</taxon>
        <taxon>Metazoa</taxon>
        <taxon>Ecdysozoa</taxon>
        <taxon>Nematoda</taxon>
        <taxon>Chromadorea</taxon>
        <taxon>Rhabditida</taxon>
        <taxon>Tylenchina</taxon>
        <taxon>Panagrolaimomorpha</taxon>
        <taxon>Strongyloidoidea</taxon>
        <taxon>Steinernematidae</taxon>
        <taxon>Steinernema</taxon>
    </lineage>
</organism>
<keyword evidence="2" id="KW-1185">Reference proteome</keyword>